<dbReference type="AlphaFoldDB" id="A0A150G7R4"/>
<evidence type="ECO:0000313" key="3">
    <source>
        <dbReference type="EMBL" id="KXZ45906.1"/>
    </source>
</evidence>
<comment type="caution">
    <text evidence="3">The sequence shown here is derived from an EMBL/GenBank/DDBJ whole genome shotgun (WGS) entry which is preliminary data.</text>
</comment>
<organism evidence="3 4">
    <name type="scientific">Gonium pectorale</name>
    <name type="common">Green alga</name>
    <dbReference type="NCBI Taxonomy" id="33097"/>
    <lineage>
        <taxon>Eukaryota</taxon>
        <taxon>Viridiplantae</taxon>
        <taxon>Chlorophyta</taxon>
        <taxon>core chlorophytes</taxon>
        <taxon>Chlorophyceae</taxon>
        <taxon>CS clade</taxon>
        <taxon>Chlamydomonadales</taxon>
        <taxon>Volvocaceae</taxon>
        <taxon>Gonium</taxon>
    </lineage>
</organism>
<protein>
    <recommendedName>
        <fullName evidence="2">Vacuolar protein 14 C-terminal Fig4-binding domain-containing protein</fullName>
    </recommendedName>
</protein>
<dbReference type="Proteomes" id="UP000075714">
    <property type="component" value="Unassembled WGS sequence"/>
</dbReference>
<evidence type="ECO:0000259" key="2">
    <source>
        <dbReference type="Pfam" id="PF11916"/>
    </source>
</evidence>
<dbReference type="EMBL" id="LSYV01000050">
    <property type="protein sequence ID" value="KXZ45906.1"/>
    <property type="molecule type" value="Genomic_DNA"/>
</dbReference>
<feature type="signal peptide" evidence="1">
    <location>
        <begin position="1"/>
        <end position="19"/>
    </location>
</feature>
<accession>A0A150G7R4</accession>
<keyword evidence="4" id="KW-1185">Reference proteome</keyword>
<dbReference type="InterPro" id="IPR021841">
    <property type="entry name" value="VAC14_Fig4p-bd"/>
</dbReference>
<sequence>MTRLADAGALLSLCFVAQAYDHAADIFNAFADLPFSTELLVQVPVEGPPGPRGAGVAPSLSETCMLGLGLTAPMCSVTAS</sequence>
<feature type="domain" description="Vacuolar protein 14 C-terminal Fig4-binding" evidence="2">
    <location>
        <begin position="7"/>
        <end position="43"/>
    </location>
</feature>
<dbReference type="Pfam" id="PF11916">
    <property type="entry name" value="Vac14_Fig4_bd"/>
    <property type="match status" value="1"/>
</dbReference>
<feature type="chain" id="PRO_5007561938" description="Vacuolar protein 14 C-terminal Fig4-binding domain-containing protein" evidence="1">
    <location>
        <begin position="20"/>
        <end position="80"/>
    </location>
</feature>
<evidence type="ECO:0000256" key="1">
    <source>
        <dbReference type="SAM" id="SignalP"/>
    </source>
</evidence>
<gene>
    <name evidence="3" type="ORF">GPECTOR_49g490</name>
</gene>
<keyword evidence="1" id="KW-0732">Signal</keyword>
<dbReference type="OrthoDB" id="5574975at2759"/>
<evidence type="ECO:0000313" key="4">
    <source>
        <dbReference type="Proteomes" id="UP000075714"/>
    </source>
</evidence>
<name>A0A150G7R4_GONPE</name>
<reference evidence="4" key="1">
    <citation type="journal article" date="2016" name="Nat. Commun.">
        <title>The Gonium pectorale genome demonstrates co-option of cell cycle regulation during the evolution of multicellularity.</title>
        <authorList>
            <person name="Hanschen E.R."/>
            <person name="Marriage T.N."/>
            <person name="Ferris P.J."/>
            <person name="Hamaji T."/>
            <person name="Toyoda A."/>
            <person name="Fujiyama A."/>
            <person name="Neme R."/>
            <person name="Noguchi H."/>
            <person name="Minakuchi Y."/>
            <person name="Suzuki M."/>
            <person name="Kawai-Toyooka H."/>
            <person name="Smith D.R."/>
            <person name="Sparks H."/>
            <person name="Anderson J."/>
            <person name="Bakaric R."/>
            <person name="Luria V."/>
            <person name="Karger A."/>
            <person name="Kirschner M.W."/>
            <person name="Durand P.M."/>
            <person name="Michod R.E."/>
            <person name="Nozaki H."/>
            <person name="Olson B.J."/>
        </authorList>
    </citation>
    <scope>NUCLEOTIDE SEQUENCE [LARGE SCALE GENOMIC DNA]</scope>
    <source>
        <strain evidence="4">NIES-2863</strain>
    </source>
</reference>
<proteinExistence type="predicted"/>